<dbReference type="InterPro" id="IPR023395">
    <property type="entry name" value="MCP_dom_sf"/>
</dbReference>
<keyword evidence="6" id="KW-1133">Transmembrane helix</keyword>
<evidence type="ECO:0000256" key="9">
    <source>
        <dbReference type="RuleBase" id="RU000488"/>
    </source>
</evidence>
<dbReference type="SUPFAM" id="SSF103506">
    <property type="entry name" value="Mitochondrial carrier"/>
    <property type="match status" value="1"/>
</dbReference>
<evidence type="ECO:0000256" key="7">
    <source>
        <dbReference type="ARBA" id="ARBA00023136"/>
    </source>
</evidence>
<evidence type="ECO:0000256" key="6">
    <source>
        <dbReference type="ARBA" id="ARBA00022989"/>
    </source>
</evidence>
<dbReference type="Gene3D" id="1.50.40.10">
    <property type="entry name" value="Mitochondrial carrier domain"/>
    <property type="match status" value="1"/>
</dbReference>
<accession>A0ABQ6MUR9</accession>
<keyword evidence="5" id="KW-0677">Repeat</keyword>
<dbReference type="PANTHER" id="PTHR45667">
    <property type="entry name" value="S-ADENOSYLMETHIONINE MITOCHONDRIAL CARRIER PROTEIN"/>
    <property type="match status" value="1"/>
</dbReference>
<evidence type="ECO:0000313" key="10">
    <source>
        <dbReference type="EMBL" id="GMI33114.1"/>
    </source>
</evidence>
<name>A0ABQ6MUR9_9STRA</name>
<evidence type="ECO:0000256" key="5">
    <source>
        <dbReference type="ARBA" id="ARBA00022737"/>
    </source>
</evidence>
<proteinExistence type="inferred from homology"/>
<dbReference type="Pfam" id="PF00153">
    <property type="entry name" value="Mito_carr"/>
    <property type="match status" value="1"/>
</dbReference>
<dbReference type="EMBL" id="BRYB01006081">
    <property type="protein sequence ID" value="GMI33114.1"/>
    <property type="molecule type" value="Genomic_DNA"/>
</dbReference>
<gene>
    <name evidence="10" type="ORF">TeGR_g12390</name>
</gene>
<evidence type="ECO:0008006" key="12">
    <source>
        <dbReference type="Google" id="ProtNLM"/>
    </source>
</evidence>
<keyword evidence="3 9" id="KW-0813">Transport</keyword>
<protein>
    <recommendedName>
        <fullName evidence="12">Mitochondrial carrier protein</fullName>
    </recommendedName>
</protein>
<comment type="similarity">
    <text evidence="2 9">Belongs to the mitochondrial carrier (TC 2.A.29) family.</text>
</comment>
<evidence type="ECO:0000256" key="8">
    <source>
        <dbReference type="PROSITE-ProRule" id="PRU00282"/>
    </source>
</evidence>
<evidence type="ECO:0000256" key="3">
    <source>
        <dbReference type="ARBA" id="ARBA00022448"/>
    </source>
</evidence>
<keyword evidence="11" id="KW-1185">Reference proteome</keyword>
<reference evidence="10 11" key="1">
    <citation type="journal article" date="2023" name="Commun. Biol.">
        <title>Genome analysis of Parmales, the sister group of diatoms, reveals the evolutionary specialization of diatoms from phago-mixotrophs to photoautotrophs.</title>
        <authorList>
            <person name="Ban H."/>
            <person name="Sato S."/>
            <person name="Yoshikawa S."/>
            <person name="Yamada K."/>
            <person name="Nakamura Y."/>
            <person name="Ichinomiya M."/>
            <person name="Sato N."/>
            <person name="Blanc-Mathieu R."/>
            <person name="Endo H."/>
            <person name="Kuwata A."/>
            <person name="Ogata H."/>
        </authorList>
    </citation>
    <scope>NUCLEOTIDE SEQUENCE [LARGE SCALE GENOMIC DNA]</scope>
</reference>
<dbReference type="Proteomes" id="UP001165060">
    <property type="component" value="Unassembled WGS sequence"/>
</dbReference>
<organism evidence="10 11">
    <name type="scientific">Tetraparma gracilis</name>
    <dbReference type="NCBI Taxonomy" id="2962635"/>
    <lineage>
        <taxon>Eukaryota</taxon>
        <taxon>Sar</taxon>
        <taxon>Stramenopiles</taxon>
        <taxon>Ochrophyta</taxon>
        <taxon>Bolidophyceae</taxon>
        <taxon>Parmales</taxon>
        <taxon>Triparmaceae</taxon>
        <taxon>Tetraparma</taxon>
    </lineage>
</organism>
<evidence type="ECO:0000256" key="1">
    <source>
        <dbReference type="ARBA" id="ARBA00004141"/>
    </source>
</evidence>
<dbReference type="InterPro" id="IPR018108">
    <property type="entry name" value="MCP_transmembrane"/>
</dbReference>
<comment type="caution">
    <text evidence="10">The sequence shown here is derived from an EMBL/GenBank/DDBJ whole genome shotgun (WGS) entry which is preliminary data.</text>
</comment>
<evidence type="ECO:0000256" key="2">
    <source>
        <dbReference type="ARBA" id="ARBA00006375"/>
    </source>
</evidence>
<feature type="repeat" description="Solcar" evidence="8">
    <location>
        <begin position="1"/>
        <end position="82"/>
    </location>
</feature>
<dbReference type="PROSITE" id="PS50920">
    <property type="entry name" value="SOLCAR"/>
    <property type="match status" value="1"/>
</dbReference>
<sequence>YRNMAAGAIAGGVGSLLSNPMDVIKTRIQTDPHLHAGIGACARALLEEGGAGAFLRGAAPRLLHKVPANGLFFAVYEGFRRALGVADKDTFAKTK</sequence>
<keyword evidence="4 8" id="KW-0812">Transmembrane</keyword>
<keyword evidence="7 8" id="KW-0472">Membrane</keyword>
<feature type="non-terminal residue" evidence="10">
    <location>
        <position position="1"/>
    </location>
</feature>
<comment type="subcellular location">
    <subcellularLocation>
        <location evidence="1">Membrane</location>
        <topology evidence="1">Multi-pass membrane protein</topology>
    </subcellularLocation>
</comment>
<evidence type="ECO:0000313" key="11">
    <source>
        <dbReference type="Proteomes" id="UP001165060"/>
    </source>
</evidence>
<evidence type="ECO:0000256" key="4">
    <source>
        <dbReference type="ARBA" id="ARBA00022692"/>
    </source>
</evidence>